<dbReference type="Gene3D" id="1.20.58.80">
    <property type="entry name" value="Phosphotransferase system, lactose/cellobiose-type IIA subunit"/>
    <property type="match status" value="1"/>
</dbReference>
<evidence type="ECO:0000313" key="4">
    <source>
        <dbReference type="Proteomes" id="UP000759537"/>
    </source>
</evidence>
<feature type="coiled-coil region" evidence="1">
    <location>
        <begin position="267"/>
        <end position="301"/>
    </location>
</feature>
<gene>
    <name evidence="3" type="ORF">DFH94DRAFT_746911</name>
</gene>
<evidence type="ECO:0000256" key="2">
    <source>
        <dbReference type="SAM" id="MobiDB-lite"/>
    </source>
</evidence>
<evidence type="ECO:0000313" key="3">
    <source>
        <dbReference type="EMBL" id="KAF8478994.1"/>
    </source>
</evidence>
<evidence type="ECO:0000256" key="1">
    <source>
        <dbReference type="SAM" id="Coils"/>
    </source>
</evidence>
<dbReference type="PANTHER" id="PTHR40130">
    <property type="entry name" value="EXPRESSED PROTEIN"/>
    <property type="match status" value="1"/>
</dbReference>
<keyword evidence="1" id="KW-0175">Coiled coil</keyword>
<feature type="compositionally biased region" description="Basic and acidic residues" evidence="2">
    <location>
        <begin position="402"/>
        <end position="417"/>
    </location>
</feature>
<feature type="region of interest" description="Disordered" evidence="2">
    <location>
        <begin position="168"/>
        <end position="221"/>
    </location>
</feature>
<feature type="region of interest" description="Disordered" evidence="2">
    <location>
        <begin position="393"/>
        <end position="430"/>
    </location>
</feature>
<dbReference type="OrthoDB" id="3197614at2759"/>
<feature type="compositionally biased region" description="Polar residues" evidence="2">
    <location>
        <begin position="172"/>
        <end position="185"/>
    </location>
</feature>
<sequence length="430" mass="48013">MSTYTPPLNAAHQHATNADEFTAKGLLIPAADEHQKSADAFQSCIEASNDENTRRTLRMLYNEHTRMAKELQRRIAALREEGIDPTLPQKPTPPRPSPASVPTAQGSSASPLAHPKERLPDSQVDESFMLLGQQSTDAGDAFNTFWKAMEQLDHVAQPLAFATASLGPIESRNGSYSSDTDTEGSSRNRRAFLVGRSKAQSPDSTSPTTVDDTYGPDVAKSSPLRQSVIDLRNEFDEIAEEDYDSSDSFYFIPSKTEPSQPALKEENNILRSELEGMQKRLENAERVLKLRQDQDQQLRENIAVARREAQRAMGASMHAAQRTGQSTFDLASLNLNLVPAPPPVVPISTNRDREAQLSRRVKEVEEELRSMRVENEKQKAMIAKFRERWDKLKESARRKREAKAAAEAHSGPVHERIDEDPEAEAEQESK</sequence>
<feature type="compositionally biased region" description="Pro residues" evidence="2">
    <location>
        <begin position="88"/>
        <end position="99"/>
    </location>
</feature>
<reference evidence="3" key="1">
    <citation type="submission" date="2019-10" db="EMBL/GenBank/DDBJ databases">
        <authorList>
            <consortium name="DOE Joint Genome Institute"/>
            <person name="Kuo A."/>
            <person name="Miyauchi S."/>
            <person name="Kiss E."/>
            <person name="Drula E."/>
            <person name="Kohler A."/>
            <person name="Sanchez-Garcia M."/>
            <person name="Andreopoulos B."/>
            <person name="Barry K.W."/>
            <person name="Bonito G."/>
            <person name="Buee M."/>
            <person name="Carver A."/>
            <person name="Chen C."/>
            <person name="Cichocki N."/>
            <person name="Clum A."/>
            <person name="Culley D."/>
            <person name="Crous P.W."/>
            <person name="Fauchery L."/>
            <person name="Girlanda M."/>
            <person name="Hayes R."/>
            <person name="Keri Z."/>
            <person name="LaButti K."/>
            <person name="Lipzen A."/>
            <person name="Lombard V."/>
            <person name="Magnuson J."/>
            <person name="Maillard F."/>
            <person name="Morin E."/>
            <person name="Murat C."/>
            <person name="Nolan M."/>
            <person name="Ohm R."/>
            <person name="Pangilinan J."/>
            <person name="Pereira M."/>
            <person name="Perotto S."/>
            <person name="Peter M."/>
            <person name="Riley R."/>
            <person name="Sitrit Y."/>
            <person name="Stielow B."/>
            <person name="Szollosi G."/>
            <person name="Zifcakova L."/>
            <person name="Stursova M."/>
            <person name="Spatafora J.W."/>
            <person name="Tedersoo L."/>
            <person name="Vaario L.-M."/>
            <person name="Yamada A."/>
            <person name="Yan M."/>
            <person name="Wang P."/>
            <person name="Xu J."/>
            <person name="Bruns T."/>
            <person name="Baldrian P."/>
            <person name="Vilgalys R."/>
            <person name="Henrissat B."/>
            <person name="Grigoriev I.V."/>
            <person name="Hibbett D."/>
            <person name="Nagy L.G."/>
            <person name="Martin F.M."/>
        </authorList>
    </citation>
    <scope>NUCLEOTIDE SEQUENCE</scope>
    <source>
        <strain evidence="3">Prilba</strain>
    </source>
</reference>
<feature type="compositionally biased region" description="Low complexity" evidence="2">
    <location>
        <begin position="201"/>
        <end position="213"/>
    </location>
</feature>
<dbReference type="Proteomes" id="UP000759537">
    <property type="component" value="Unassembled WGS sequence"/>
</dbReference>
<reference evidence="3" key="2">
    <citation type="journal article" date="2020" name="Nat. Commun.">
        <title>Large-scale genome sequencing of mycorrhizal fungi provides insights into the early evolution of symbiotic traits.</title>
        <authorList>
            <person name="Miyauchi S."/>
            <person name="Kiss E."/>
            <person name="Kuo A."/>
            <person name="Drula E."/>
            <person name="Kohler A."/>
            <person name="Sanchez-Garcia M."/>
            <person name="Morin E."/>
            <person name="Andreopoulos B."/>
            <person name="Barry K.W."/>
            <person name="Bonito G."/>
            <person name="Buee M."/>
            <person name="Carver A."/>
            <person name="Chen C."/>
            <person name="Cichocki N."/>
            <person name="Clum A."/>
            <person name="Culley D."/>
            <person name="Crous P.W."/>
            <person name="Fauchery L."/>
            <person name="Girlanda M."/>
            <person name="Hayes R.D."/>
            <person name="Keri Z."/>
            <person name="LaButti K."/>
            <person name="Lipzen A."/>
            <person name="Lombard V."/>
            <person name="Magnuson J."/>
            <person name="Maillard F."/>
            <person name="Murat C."/>
            <person name="Nolan M."/>
            <person name="Ohm R.A."/>
            <person name="Pangilinan J."/>
            <person name="Pereira M.F."/>
            <person name="Perotto S."/>
            <person name="Peter M."/>
            <person name="Pfister S."/>
            <person name="Riley R."/>
            <person name="Sitrit Y."/>
            <person name="Stielow J.B."/>
            <person name="Szollosi G."/>
            <person name="Zifcakova L."/>
            <person name="Stursova M."/>
            <person name="Spatafora J.W."/>
            <person name="Tedersoo L."/>
            <person name="Vaario L.M."/>
            <person name="Yamada A."/>
            <person name="Yan M."/>
            <person name="Wang P."/>
            <person name="Xu J."/>
            <person name="Bruns T."/>
            <person name="Baldrian P."/>
            <person name="Vilgalys R."/>
            <person name="Dunand C."/>
            <person name="Henrissat B."/>
            <person name="Grigoriev I.V."/>
            <person name="Hibbett D."/>
            <person name="Nagy L.G."/>
            <person name="Martin F.M."/>
        </authorList>
    </citation>
    <scope>NUCLEOTIDE SEQUENCE</scope>
    <source>
        <strain evidence="3">Prilba</strain>
    </source>
</reference>
<feature type="compositionally biased region" description="Acidic residues" evidence="2">
    <location>
        <begin position="418"/>
        <end position="430"/>
    </location>
</feature>
<protein>
    <submittedName>
        <fullName evidence="3">Uncharacterized protein</fullName>
    </submittedName>
</protein>
<keyword evidence="4" id="KW-1185">Reference proteome</keyword>
<feature type="coiled-coil region" evidence="1">
    <location>
        <begin position="347"/>
        <end position="388"/>
    </location>
</feature>
<name>A0A9P5MUI1_9AGAM</name>
<dbReference type="AlphaFoldDB" id="A0A9P5MUI1"/>
<dbReference type="EMBL" id="WHVB01000010">
    <property type="protein sequence ID" value="KAF8478994.1"/>
    <property type="molecule type" value="Genomic_DNA"/>
</dbReference>
<organism evidence="3 4">
    <name type="scientific">Russula ochroleuca</name>
    <dbReference type="NCBI Taxonomy" id="152965"/>
    <lineage>
        <taxon>Eukaryota</taxon>
        <taxon>Fungi</taxon>
        <taxon>Dikarya</taxon>
        <taxon>Basidiomycota</taxon>
        <taxon>Agaricomycotina</taxon>
        <taxon>Agaricomycetes</taxon>
        <taxon>Russulales</taxon>
        <taxon>Russulaceae</taxon>
        <taxon>Russula</taxon>
    </lineage>
</organism>
<accession>A0A9P5MUI1</accession>
<dbReference type="SUPFAM" id="SSF140361">
    <property type="entry name" value="MIT domain-like"/>
    <property type="match status" value="1"/>
</dbReference>
<dbReference type="PANTHER" id="PTHR40130:SF1">
    <property type="entry name" value="SPINDLE POLE BODY-ASSOCIATED PROTEIN CUT12 DOMAIN-CONTAINING PROTEIN"/>
    <property type="match status" value="1"/>
</dbReference>
<comment type="caution">
    <text evidence="3">The sequence shown here is derived from an EMBL/GenBank/DDBJ whole genome shotgun (WGS) entry which is preliminary data.</text>
</comment>
<proteinExistence type="predicted"/>
<feature type="region of interest" description="Disordered" evidence="2">
    <location>
        <begin position="80"/>
        <end position="119"/>
    </location>
</feature>